<gene>
    <name evidence="3" type="ORF">CVLEPA_LOCUS20406</name>
</gene>
<accession>A0ABP0GC44</accession>
<feature type="region of interest" description="Disordered" evidence="2">
    <location>
        <begin position="104"/>
        <end position="165"/>
    </location>
</feature>
<protein>
    <submittedName>
        <fullName evidence="3">Uncharacterized protein</fullName>
    </submittedName>
</protein>
<feature type="compositionally biased region" description="Polar residues" evidence="2">
    <location>
        <begin position="151"/>
        <end position="165"/>
    </location>
</feature>
<keyword evidence="4" id="KW-1185">Reference proteome</keyword>
<comment type="caution">
    <text evidence="3">The sequence shown here is derived from an EMBL/GenBank/DDBJ whole genome shotgun (WGS) entry which is preliminary data.</text>
</comment>
<evidence type="ECO:0000256" key="1">
    <source>
        <dbReference type="SAM" id="Coils"/>
    </source>
</evidence>
<keyword evidence="1" id="KW-0175">Coiled coil</keyword>
<organism evidence="3 4">
    <name type="scientific">Clavelina lepadiformis</name>
    <name type="common">Light-bulb sea squirt</name>
    <name type="synonym">Ascidia lepadiformis</name>
    <dbReference type="NCBI Taxonomy" id="159417"/>
    <lineage>
        <taxon>Eukaryota</taxon>
        <taxon>Metazoa</taxon>
        <taxon>Chordata</taxon>
        <taxon>Tunicata</taxon>
        <taxon>Ascidiacea</taxon>
        <taxon>Aplousobranchia</taxon>
        <taxon>Clavelinidae</taxon>
        <taxon>Clavelina</taxon>
    </lineage>
</organism>
<evidence type="ECO:0000313" key="4">
    <source>
        <dbReference type="Proteomes" id="UP001642483"/>
    </source>
</evidence>
<name>A0ABP0GC44_CLALP</name>
<reference evidence="3 4" key="1">
    <citation type="submission" date="2024-02" db="EMBL/GenBank/DDBJ databases">
        <authorList>
            <person name="Daric V."/>
            <person name="Darras S."/>
        </authorList>
    </citation>
    <scope>NUCLEOTIDE SEQUENCE [LARGE SCALE GENOMIC DNA]</scope>
</reference>
<feature type="non-terminal residue" evidence="3">
    <location>
        <position position="246"/>
    </location>
</feature>
<feature type="compositionally biased region" description="Basic and acidic residues" evidence="2">
    <location>
        <begin position="124"/>
        <end position="148"/>
    </location>
</feature>
<evidence type="ECO:0000313" key="3">
    <source>
        <dbReference type="EMBL" id="CAK8688384.1"/>
    </source>
</evidence>
<feature type="coiled-coil region" evidence="1">
    <location>
        <begin position="23"/>
        <end position="72"/>
    </location>
</feature>
<evidence type="ECO:0000256" key="2">
    <source>
        <dbReference type="SAM" id="MobiDB-lite"/>
    </source>
</evidence>
<dbReference type="EMBL" id="CAWYQH010000108">
    <property type="protein sequence ID" value="CAK8688384.1"/>
    <property type="molecule type" value="Genomic_DNA"/>
</dbReference>
<proteinExistence type="predicted"/>
<dbReference type="Proteomes" id="UP001642483">
    <property type="component" value="Unassembled WGS sequence"/>
</dbReference>
<feature type="region of interest" description="Disordered" evidence="2">
    <location>
        <begin position="180"/>
        <end position="246"/>
    </location>
</feature>
<sequence>MKVMKFSAIAYENQLVGVIDHLNNALKEEKAKVYITKRNLRDEVLQHMNHQVVNIERKVARLERREDVLQELYSTKIPLEEDELDEKLQFKPVDTLDYFQRTCREGAKPKPNNCESRKQVSRNRGTEHERGTRRNEAGEEELFKRIDPIRQGSNTEAATSPSLSLPLVTQRSLKLIMKSTRRRGKHADDTRLPLENNPNEDGIGAVVRGGQTLNVGPITRSETSPRKKRFESQEKNPETPTWWNHG</sequence>